<gene>
    <name evidence="1" type="ORF">RND71_034493</name>
</gene>
<dbReference type="EMBL" id="JAVYJV010000018">
    <property type="protein sequence ID" value="KAK4348154.1"/>
    <property type="molecule type" value="Genomic_DNA"/>
</dbReference>
<reference evidence="1" key="1">
    <citation type="submission" date="2023-12" db="EMBL/GenBank/DDBJ databases">
        <title>Genome assembly of Anisodus tanguticus.</title>
        <authorList>
            <person name="Wang Y.-J."/>
        </authorList>
    </citation>
    <scope>NUCLEOTIDE SEQUENCE</scope>
    <source>
        <strain evidence="1">KB-2021</strain>
        <tissue evidence="1">Leaf</tissue>
    </source>
</reference>
<evidence type="ECO:0000313" key="1">
    <source>
        <dbReference type="EMBL" id="KAK4348154.1"/>
    </source>
</evidence>
<dbReference type="PANTHER" id="PTHR31973:SF189">
    <property type="entry name" value="TRANSPOSASE, MUDR, PLANT, MULE TRANSPOSASE DOMAIN PROTEIN-RELATED"/>
    <property type="match status" value="1"/>
</dbReference>
<dbReference type="AlphaFoldDB" id="A0AAE1RBE5"/>
<sequence>MILEELGGSYNDEYNTLESYANELRNSNPGSDVVINLSRDALEKGVRKFLRMYMCFNAMKNEFSSGLRPFIVLDGTYLKGKAKCPLLVAVGQDSMNHFIH</sequence>
<organism evidence="1 2">
    <name type="scientific">Anisodus tanguticus</name>
    <dbReference type="NCBI Taxonomy" id="243964"/>
    <lineage>
        <taxon>Eukaryota</taxon>
        <taxon>Viridiplantae</taxon>
        <taxon>Streptophyta</taxon>
        <taxon>Embryophyta</taxon>
        <taxon>Tracheophyta</taxon>
        <taxon>Spermatophyta</taxon>
        <taxon>Magnoliopsida</taxon>
        <taxon>eudicotyledons</taxon>
        <taxon>Gunneridae</taxon>
        <taxon>Pentapetalae</taxon>
        <taxon>asterids</taxon>
        <taxon>lamiids</taxon>
        <taxon>Solanales</taxon>
        <taxon>Solanaceae</taxon>
        <taxon>Solanoideae</taxon>
        <taxon>Hyoscyameae</taxon>
        <taxon>Anisodus</taxon>
    </lineage>
</organism>
<proteinExistence type="predicted"/>
<protein>
    <recommendedName>
        <fullName evidence="3">Transposase</fullName>
    </recommendedName>
</protein>
<keyword evidence="2" id="KW-1185">Reference proteome</keyword>
<accession>A0AAE1RBE5</accession>
<comment type="caution">
    <text evidence="1">The sequence shown here is derived from an EMBL/GenBank/DDBJ whole genome shotgun (WGS) entry which is preliminary data.</text>
</comment>
<evidence type="ECO:0008006" key="3">
    <source>
        <dbReference type="Google" id="ProtNLM"/>
    </source>
</evidence>
<dbReference type="Proteomes" id="UP001291623">
    <property type="component" value="Unassembled WGS sequence"/>
</dbReference>
<evidence type="ECO:0000313" key="2">
    <source>
        <dbReference type="Proteomes" id="UP001291623"/>
    </source>
</evidence>
<name>A0AAE1RBE5_9SOLA</name>
<dbReference type="PANTHER" id="PTHR31973">
    <property type="entry name" value="POLYPROTEIN, PUTATIVE-RELATED"/>
    <property type="match status" value="1"/>
</dbReference>